<gene>
    <name evidence="1" type="ORF">CHR90_04240</name>
</gene>
<accession>A0A255XWH0</accession>
<keyword evidence="2" id="KW-1185">Reference proteome</keyword>
<dbReference type="RefSeq" id="WP_094407741.1">
    <property type="nucleotide sequence ID" value="NZ_BMJZ01000009.1"/>
</dbReference>
<sequence>MMGDLLSIGLYTPTEAGRLLRITPQKISRWLRGHSVGDRAYPALWHPEVTLDDGSLYLGFRDLMEIRVADKLIGMGLSAQKVRVAIQKARTVMGEIYPLSTERFQTDGRSIFLRIAAEEPEAGEREHLLNLFAGQYEFKQIIEPLLKTVDLDDKGHPAQWWPDGRKNQILVDPRRAFGQPIDAESSVPTAILAMAGERDGIQQAARDYDVSEAAVRRALAFEAGLEQRTAA</sequence>
<dbReference type="Proteomes" id="UP000216361">
    <property type="component" value="Unassembled WGS sequence"/>
</dbReference>
<dbReference type="OrthoDB" id="940717at2"/>
<name>A0A255XWH0_9PROT</name>
<organism evidence="1 2">
    <name type="scientific">Elstera cyanobacteriorum</name>
    <dbReference type="NCBI Taxonomy" id="2022747"/>
    <lineage>
        <taxon>Bacteria</taxon>
        <taxon>Pseudomonadati</taxon>
        <taxon>Pseudomonadota</taxon>
        <taxon>Alphaproteobacteria</taxon>
        <taxon>Rhodospirillales</taxon>
        <taxon>Rhodospirillaceae</taxon>
        <taxon>Elstera</taxon>
    </lineage>
</organism>
<comment type="caution">
    <text evidence="1">The sequence shown here is derived from an EMBL/GenBank/DDBJ whole genome shotgun (WGS) entry which is preliminary data.</text>
</comment>
<evidence type="ECO:0000313" key="2">
    <source>
        <dbReference type="Proteomes" id="UP000216361"/>
    </source>
</evidence>
<evidence type="ECO:0000313" key="1">
    <source>
        <dbReference type="EMBL" id="OYQ20590.1"/>
    </source>
</evidence>
<proteinExistence type="predicted"/>
<dbReference type="AlphaFoldDB" id="A0A255XWH0"/>
<evidence type="ECO:0008006" key="3">
    <source>
        <dbReference type="Google" id="ProtNLM"/>
    </source>
</evidence>
<protein>
    <recommendedName>
        <fullName evidence="3">DUF433 domain-containing protein</fullName>
    </recommendedName>
</protein>
<reference evidence="1 2" key="1">
    <citation type="submission" date="2017-07" db="EMBL/GenBank/DDBJ databases">
        <title>Elstera cyanobacteriorum sp. nov., a novel bacterium isolated from cyanobacterial aggregates in a eutrophic lake.</title>
        <authorList>
            <person name="Cai H."/>
        </authorList>
    </citation>
    <scope>NUCLEOTIDE SEQUENCE [LARGE SCALE GENOMIC DNA]</scope>
    <source>
        <strain evidence="1 2">TH019</strain>
    </source>
</reference>
<dbReference type="EMBL" id="NOXS01000027">
    <property type="protein sequence ID" value="OYQ20590.1"/>
    <property type="molecule type" value="Genomic_DNA"/>
</dbReference>